<keyword evidence="2" id="KW-1185">Reference proteome</keyword>
<organism evidence="1 2">
    <name type="scientific">Exiguobacterium marinum</name>
    <dbReference type="NCBI Taxonomy" id="273528"/>
    <lineage>
        <taxon>Bacteria</taxon>
        <taxon>Bacillati</taxon>
        <taxon>Bacillota</taxon>
        <taxon>Bacilli</taxon>
        <taxon>Bacillales</taxon>
        <taxon>Bacillales Family XII. Incertae Sedis</taxon>
        <taxon>Exiguobacterium</taxon>
    </lineage>
</organism>
<evidence type="ECO:0000313" key="1">
    <source>
        <dbReference type="EMBL" id="WDH76987.1"/>
    </source>
</evidence>
<accession>A0ABY7X1J4</accession>
<evidence type="ECO:0000313" key="2">
    <source>
        <dbReference type="Proteomes" id="UP001213680"/>
    </source>
</evidence>
<dbReference type="EMBL" id="CP118099">
    <property type="protein sequence ID" value="WDH76987.1"/>
    <property type="molecule type" value="Genomic_DNA"/>
</dbReference>
<reference evidence="1 2" key="1">
    <citation type="submission" date="2023-02" db="EMBL/GenBank/DDBJ databases">
        <title>A bacterium isolated from plastisphere.</title>
        <authorList>
            <person name="Sun Y."/>
        </authorList>
    </citation>
    <scope>NUCLEOTIDE SEQUENCE [LARGE SCALE GENOMIC DNA]</scope>
    <source>
        <strain evidence="2">a-1</strain>
    </source>
</reference>
<name>A0ABY7X1J4_9BACL</name>
<dbReference type="RefSeq" id="WP_274357484.1">
    <property type="nucleotide sequence ID" value="NZ_CP118099.1"/>
</dbReference>
<proteinExistence type="predicted"/>
<gene>
    <name evidence="1" type="ORF">PTI97_05580</name>
</gene>
<evidence type="ECO:0008006" key="3">
    <source>
        <dbReference type="Google" id="ProtNLM"/>
    </source>
</evidence>
<protein>
    <recommendedName>
        <fullName evidence="3">Hook-length control protein FliK</fullName>
    </recommendedName>
</protein>
<dbReference type="Proteomes" id="UP001213680">
    <property type="component" value="Chromosome"/>
</dbReference>
<sequence>MIALRIDHQGVLPFKVTEQTSRPLLLGNTVVGKVLQLLPGNEAVMQLPQGMFRVGVNANVKENVTYKMVVTDVEPKLVLKVVTQATESLMTAKSPLQVLGEQLARFMREPMQTPESLKNAGKAMLESGSGNDVKTLVGELFKAKGEPKFEQFVRAQEAFNAAQHPPFVAQAFHIPQLGPFENVQFRLEAPKRDVIDSDHARIVLFLETPKFGETGIDVLIQKRYVSVRVFNERHDLSQYVSAYEPLLKESLNRVSFELSSFSYEAKREHVPATFAPLGKVDLQV</sequence>